<dbReference type="Proteomes" id="UP001519641">
    <property type="component" value="Unassembled WGS sequence"/>
</dbReference>
<feature type="transmembrane region" description="Helical" evidence="3">
    <location>
        <begin position="20"/>
        <end position="41"/>
    </location>
</feature>
<name>A0ABS5VEQ8_9MICO</name>
<reference evidence="5 6" key="1">
    <citation type="submission" date="2021-05" db="EMBL/GenBank/DDBJ databases">
        <title>Whole genome sequence of Curtobacterium flaccumfaciens pv. flaccumfaciens strain CFBP 8819.</title>
        <authorList>
            <person name="Osdaghi E."/>
            <person name="Taghouti G."/>
            <person name="Portier P."/>
            <person name="Fazliarab A."/>
            <person name="Taghavi S.M."/>
            <person name="Briand M."/>
            <person name="Le-Saux M."/>
            <person name="Jacques M.-A."/>
        </authorList>
    </citation>
    <scope>NUCLEOTIDE SEQUENCE [LARGE SCALE GENOMIC DNA]</scope>
    <source>
        <strain evidence="5 6">CFBP 8819</strain>
    </source>
</reference>
<dbReference type="SMART" id="SM00282">
    <property type="entry name" value="LamG"/>
    <property type="match status" value="1"/>
</dbReference>
<dbReference type="Gene3D" id="2.60.120.200">
    <property type="match status" value="1"/>
</dbReference>
<dbReference type="SMART" id="SM00560">
    <property type="entry name" value="LamGL"/>
    <property type="match status" value="1"/>
</dbReference>
<evidence type="ECO:0000313" key="6">
    <source>
        <dbReference type="Proteomes" id="UP001519641"/>
    </source>
</evidence>
<keyword evidence="3" id="KW-1133">Transmembrane helix</keyword>
<evidence type="ECO:0000259" key="4">
    <source>
        <dbReference type="PROSITE" id="PS50025"/>
    </source>
</evidence>
<keyword evidence="6" id="KW-1185">Reference proteome</keyword>
<dbReference type="SUPFAM" id="SSF49899">
    <property type="entry name" value="Concanavalin A-like lectins/glucanases"/>
    <property type="match status" value="1"/>
</dbReference>
<dbReference type="RefSeq" id="WP_214544413.1">
    <property type="nucleotide sequence ID" value="NZ_JAHEWS010000011.1"/>
</dbReference>
<feature type="domain" description="Laminin G" evidence="4">
    <location>
        <begin position="302"/>
        <end position="475"/>
    </location>
</feature>
<keyword evidence="3" id="KW-0472">Membrane</keyword>
<proteinExistence type="predicted"/>
<evidence type="ECO:0000256" key="2">
    <source>
        <dbReference type="ARBA" id="ARBA00023157"/>
    </source>
</evidence>
<accession>A0ABS5VEQ8</accession>
<keyword evidence="3" id="KW-0812">Transmembrane</keyword>
<organism evidence="5 6">
    <name type="scientific">Curtobacterium aurantiacum</name>
    <dbReference type="NCBI Taxonomy" id="3236919"/>
    <lineage>
        <taxon>Bacteria</taxon>
        <taxon>Bacillati</taxon>
        <taxon>Actinomycetota</taxon>
        <taxon>Actinomycetes</taxon>
        <taxon>Micrococcales</taxon>
        <taxon>Microbacteriaceae</taxon>
        <taxon>Curtobacterium</taxon>
    </lineage>
</organism>
<evidence type="ECO:0000256" key="1">
    <source>
        <dbReference type="ARBA" id="ARBA00022729"/>
    </source>
</evidence>
<dbReference type="CDD" id="cd00110">
    <property type="entry name" value="LamG"/>
    <property type="match status" value="1"/>
</dbReference>
<evidence type="ECO:0000256" key="3">
    <source>
        <dbReference type="SAM" id="Phobius"/>
    </source>
</evidence>
<dbReference type="InterPro" id="IPR006558">
    <property type="entry name" value="LamG-like"/>
</dbReference>
<comment type="caution">
    <text evidence="5">The sequence shown here is derived from an EMBL/GenBank/DDBJ whole genome shotgun (WGS) entry which is preliminary data.</text>
</comment>
<dbReference type="Pfam" id="PF13385">
    <property type="entry name" value="Laminin_G_3"/>
    <property type="match status" value="1"/>
</dbReference>
<dbReference type="EMBL" id="JAHEWS010000011">
    <property type="protein sequence ID" value="MBT1587984.1"/>
    <property type="molecule type" value="Genomic_DNA"/>
</dbReference>
<dbReference type="PROSITE" id="PS50025">
    <property type="entry name" value="LAM_G_DOMAIN"/>
    <property type="match status" value="1"/>
</dbReference>
<dbReference type="InterPro" id="IPR013320">
    <property type="entry name" value="ConA-like_dom_sf"/>
</dbReference>
<dbReference type="InterPro" id="IPR001791">
    <property type="entry name" value="Laminin_G"/>
</dbReference>
<keyword evidence="1" id="KW-0732">Signal</keyword>
<evidence type="ECO:0000313" key="5">
    <source>
        <dbReference type="EMBL" id="MBT1587984.1"/>
    </source>
</evidence>
<keyword evidence="2" id="KW-1015">Disulfide bond</keyword>
<gene>
    <name evidence="5" type="ORF">KK097_09185</name>
</gene>
<protein>
    <recommendedName>
        <fullName evidence="4">Laminin G domain-containing protein</fullName>
    </recommendedName>
</protein>
<sequence>MPTTVTHRTPRCVGDVPRLLLAVTARTALWSVLLLAVWASLPTALGWHVTTVVSDSMAPGIRTGDVVAAMPTDGDAVEPGRVLLVDDPDHDDRLRLHRLERIEQDGDLRLRGDANPSADRTPVAPDAVLGVGVLRFPGVGLPGVWVRERSWVPLAITALVAALLVVAGRADRDIVAGLPCRRCGAPRRDLHSPAVAEPGSAPGIDLAPTSAATTVAAVTVAAITLTVVAGAGFSGTTGTASALGTGEFPCFHRAAGGSVLAWDFAEKNGQRVTDSSGTGADGSFTSAAARVDGDCAANPYASFWTEGSAEGWADTDTAVDAPNTFTIEVWFRTDDTRGGRVFGFGSDRSAASAHRDRHLYVDSGGRLRFGVEESGSQFKFTLGSTAAVNDGEWHHAVASFRSRSMVLWLDGVQQGSRSDAVTLRQYSGHWRAGRQTLAGWPGAAGYAFRGDVDTVRVYDRVLDAATIAEHAAAGR</sequence>
<dbReference type="CDD" id="cd06462">
    <property type="entry name" value="Peptidase_S24_S26"/>
    <property type="match status" value="1"/>
</dbReference>